<dbReference type="SUPFAM" id="SSF53335">
    <property type="entry name" value="S-adenosyl-L-methionine-dependent methyltransferases"/>
    <property type="match status" value="1"/>
</dbReference>
<protein>
    <submittedName>
        <fullName evidence="1">Cyclopropane-fatty-acyl-phospholipid synthase</fullName>
    </submittedName>
</protein>
<dbReference type="FunFam" id="3.40.50.150:FF:000554">
    <property type="entry name" value="Cation-transporting ATPase"/>
    <property type="match status" value="1"/>
</dbReference>
<sequence length="371" mass="41866">MTVSLTRPPSASTGTIEESGLVRLCESGLVPDALLRAGMRQLMRQRLKQEHAQHVERGMSALSDLVKELRSSPIAIASHEANAQHYEVPSEFFLAHLGPAMKYSCCYYESESTSLAQAEQAMLTRYAERAQLADGQRILDLGCGWGSLALWLAARYPGAQIVGLSNVYGQRRFIEACAAKRGLRNLRIVTGNVADFDFTDDVPAQFDRVLSIEMFEHMKNYGALMKKIAGWLNDRGMLFVHIFAHRHLAYHFQDRDGSDWMSRHFFTGGTMPSADLLLHFQEDLRIADRWWMDGRHYARTANDWLDALDASRETVLPILEAHYGAQARLQLQRWRMFYMAVAELFGYADGQQWGVGHFLFEKRGAGAGGQA</sequence>
<dbReference type="PANTHER" id="PTHR43832">
    <property type="match status" value="1"/>
</dbReference>
<dbReference type="Pfam" id="PF02353">
    <property type="entry name" value="CMAS"/>
    <property type="match status" value="1"/>
</dbReference>
<dbReference type="RefSeq" id="WP_046291930.1">
    <property type="nucleotide sequence ID" value="NZ_CP011253.3"/>
</dbReference>
<dbReference type="EMBL" id="CP011253">
    <property type="protein sequence ID" value="AKC70747.1"/>
    <property type="molecule type" value="Genomic_DNA"/>
</dbReference>
<name>A0A0E3YCJ4_9BURK</name>
<keyword evidence="2" id="KW-1185">Reference proteome</keyword>
<dbReference type="Proteomes" id="UP000035050">
    <property type="component" value="Chromosome"/>
</dbReference>
<evidence type="ECO:0000313" key="1">
    <source>
        <dbReference type="EMBL" id="AKC70747.1"/>
    </source>
</evidence>
<reference evidence="1" key="1">
    <citation type="submission" date="2016-06" db="EMBL/GenBank/DDBJ databases">
        <title>Pandoraea oxalativorans DSM 23570 Genome Sequencing.</title>
        <authorList>
            <person name="Ee R."/>
            <person name="Lim Y.-L."/>
            <person name="Yong D."/>
            <person name="Yin W.-F."/>
            <person name="Chan K.-G."/>
        </authorList>
    </citation>
    <scope>NUCLEOTIDE SEQUENCE</scope>
    <source>
        <strain evidence="1">DSM 23570</strain>
    </source>
</reference>
<dbReference type="PANTHER" id="PTHR43832:SF1">
    <property type="entry name" value="S-ADENOSYL-L-METHIONINE-DEPENDENT METHYLTRANSFERASES SUPERFAMILY PROTEIN"/>
    <property type="match status" value="1"/>
</dbReference>
<organism evidence="1 2">
    <name type="scientific">Pandoraea oxalativorans</name>
    <dbReference type="NCBI Taxonomy" id="573737"/>
    <lineage>
        <taxon>Bacteria</taxon>
        <taxon>Pseudomonadati</taxon>
        <taxon>Pseudomonadota</taxon>
        <taxon>Betaproteobacteria</taxon>
        <taxon>Burkholderiales</taxon>
        <taxon>Burkholderiaceae</taxon>
        <taxon>Pandoraea</taxon>
    </lineage>
</organism>
<accession>A0A0E3YCJ4</accession>
<evidence type="ECO:0000313" key="2">
    <source>
        <dbReference type="Proteomes" id="UP000035050"/>
    </source>
</evidence>
<proteinExistence type="predicted"/>
<dbReference type="PATRIC" id="fig|573737.6.peg.4248"/>
<gene>
    <name evidence="1" type="ORF">MB84_16550</name>
</gene>
<dbReference type="CDD" id="cd02440">
    <property type="entry name" value="AdoMet_MTases"/>
    <property type="match status" value="1"/>
</dbReference>
<dbReference type="OrthoDB" id="9782855at2"/>
<dbReference type="KEGG" id="pox:MB84_16550"/>
<dbReference type="Gene3D" id="3.40.50.150">
    <property type="entry name" value="Vaccinia Virus protein VP39"/>
    <property type="match status" value="1"/>
</dbReference>
<dbReference type="AlphaFoldDB" id="A0A0E3YCJ4"/>
<dbReference type="InterPro" id="IPR029063">
    <property type="entry name" value="SAM-dependent_MTases_sf"/>
</dbReference>
<dbReference type="HOGENOM" id="CLU_045794_0_0_4"/>